<dbReference type="Pfam" id="PF13778">
    <property type="entry name" value="DUF4174"/>
    <property type="match status" value="1"/>
</dbReference>
<feature type="domain" description="DUF4174" evidence="3">
    <location>
        <begin position="30"/>
        <end position="84"/>
    </location>
</feature>
<evidence type="ECO:0000313" key="4">
    <source>
        <dbReference type="EMBL" id="GAA4965395.1"/>
    </source>
</evidence>
<keyword evidence="1 2" id="KW-0732">Signal</keyword>
<proteinExistence type="predicted"/>
<evidence type="ECO:0000313" key="5">
    <source>
        <dbReference type="Proteomes" id="UP001501692"/>
    </source>
</evidence>
<protein>
    <recommendedName>
        <fullName evidence="3">DUF4174 domain-containing protein</fullName>
    </recommendedName>
</protein>
<sequence length="111" mass="13216">MTSKVNLPFLKIVLAILFTLNMNNIDAQNMKSHQWENRLLLVITDDTTNDTYNNQLNELKRCISGLRERKIIVYQIKKDGYKTGVLGNRNWEKSSSLYKTYQKLIHQWNYY</sequence>
<reference evidence="5" key="1">
    <citation type="journal article" date="2019" name="Int. J. Syst. Evol. Microbiol.">
        <title>The Global Catalogue of Microorganisms (GCM) 10K type strain sequencing project: providing services to taxonomists for standard genome sequencing and annotation.</title>
        <authorList>
            <consortium name="The Broad Institute Genomics Platform"/>
            <consortium name="The Broad Institute Genome Sequencing Center for Infectious Disease"/>
            <person name="Wu L."/>
            <person name="Ma J."/>
        </authorList>
    </citation>
    <scope>NUCLEOTIDE SEQUENCE [LARGE SCALE GENOMIC DNA]</scope>
    <source>
        <strain evidence="5">JCM 18287</strain>
    </source>
</reference>
<evidence type="ECO:0000259" key="3">
    <source>
        <dbReference type="Pfam" id="PF13778"/>
    </source>
</evidence>
<accession>A0ABP9HAD3</accession>
<feature type="signal peptide" evidence="2">
    <location>
        <begin position="1"/>
        <end position="27"/>
    </location>
</feature>
<comment type="caution">
    <text evidence="4">The sequence shown here is derived from an EMBL/GenBank/DDBJ whole genome shotgun (WGS) entry which is preliminary data.</text>
</comment>
<evidence type="ECO:0000256" key="1">
    <source>
        <dbReference type="ARBA" id="ARBA00022729"/>
    </source>
</evidence>
<dbReference type="EMBL" id="BAABJK010000004">
    <property type="protein sequence ID" value="GAA4965395.1"/>
    <property type="molecule type" value="Genomic_DNA"/>
</dbReference>
<keyword evidence="5" id="KW-1185">Reference proteome</keyword>
<name>A0ABP9HAD3_9FLAO</name>
<dbReference type="Proteomes" id="UP001501692">
    <property type="component" value="Unassembled WGS sequence"/>
</dbReference>
<feature type="chain" id="PRO_5046535265" description="DUF4174 domain-containing protein" evidence="2">
    <location>
        <begin position="28"/>
        <end position="111"/>
    </location>
</feature>
<gene>
    <name evidence="4" type="ORF">GCM10023315_12970</name>
</gene>
<evidence type="ECO:0000256" key="2">
    <source>
        <dbReference type="SAM" id="SignalP"/>
    </source>
</evidence>
<organism evidence="4 5">
    <name type="scientific">Algibacter aquimarinus</name>
    <dbReference type="NCBI Taxonomy" id="1136748"/>
    <lineage>
        <taxon>Bacteria</taxon>
        <taxon>Pseudomonadati</taxon>
        <taxon>Bacteroidota</taxon>
        <taxon>Flavobacteriia</taxon>
        <taxon>Flavobacteriales</taxon>
        <taxon>Flavobacteriaceae</taxon>
        <taxon>Algibacter</taxon>
    </lineage>
</organism>
<dbReference type="RefSeq" id="WP_345165984.1">
    <property type="nucleotide sequence ID" value="NZ_BAABJK010000004.1"/>
</dbReference>
<dbReference type="InterPro" id="IPR025232">
    <property type="entry name" value="DUF4174"/>
</dbReference>